<dbReference type="Pfam" id="PF01171">
    <property type="entry name" value="ATP_bind_3"/>
    <property type="match status" value="1"/>
</dbReference>
<name>A0ABN0RGZ3_9LIST</name>
<comment type="caution">
    <text evidence="3">The sequence shown here is derived from an EMBL/GenBank/DDBJ whole genome shotgun (WGS) entry which is preliminary data.</text>
</comment>
<evidence type="ECO:0000256" key="1">
    <source>
        <dbReference type="ARBA" id="ARBA00022679"/>
    </source>
</evidence>
<keyword evidence="4" id="KW-1185">Reference proteome</keyword>
<keyword evidence="1" id="KW-0808">Transferase</keyword>
<dbReference type="RefSeq" id="WP_036096570.1">
    <property type="nucleotide sequence ID" value="NZ_AODF01000007.1"/>
</dbReference>
<dbReference type="InterPro" id="IPR014729">
    <property type="entry name" value="Rossmann-like_a/b/a_fold"/>
</dbReference>
<proteinExistence type="predicted"/>
<accession>A0ABN0RGZ3</accession>
<dbReference type="PIRSF" id="PIRSF004976">
    <property type="entry name" value="ATPase_YdaO"/>
    <property type="match status" value="1"/>
</dbReference>
<dbReference type="PANTHER" id="PTHR43686">
    <property type="entry name" value="SULFURTRANSFERASE-RELATED"/>
    <property type="match status" value="1"/>
</dbReference>
<dbReference type="PANTHER" id="PTHR43686:SF1">
    <property type="entry name" value="AMINOTRAN_5 DOMAIN-CONTAINING PROTEIN"/>
    <property type="match status" value="1"/>
</dbReference>
<dbReference type="Proteomes" id="UP000019249">
    <property type="component" value="Unassembled WGS sequence"/>
</dbReference>
<gene>
    <name evidence="3" type="ORF">MFLO_04615</name>
</gene>
<reference evidence="3 4" key="1">
    <citation type="journal article" date="2014" name="Int. J. Syst. Evol. Microbiol.">
        <title>Listeria floridensis sp. nov., Listeria aquatica sp. nov., Listeria cornellensis sp. nov., Listeria riparia sp. nov. and Listeria grandensis sp. nov., from agricultural and natural environments.</title>
        <authorList>
            <person name="den Bakker H.C."/>
            <person name="Warchocki S."/>
            <person name="Wright E.M."/>
            <person name="Allred A.F."/>
            <person name="Ahlstrom C."/>
            <person name="Manuel C.S."/>
            <person name="Stasiewicz M.J."/>
            <person name="Burrell A."/>
            <person name="Roof S."/>
            <person name="Strawn L."/>
            <person name="Fortes E.D."/>
            <person name="Nightingale K.K."/>
            <person name="Kephart D."/>
            <person name="Wiedmann M."/>
        </authorList>
    </citation>
    <scope>NUCLEOTIDE SEQUENCE [LARGE SCALE GENOMIC DNA]</scope>
    <source>
        <strain evidence="3 4">FSL S10-1187</strain>
    </source>
</reference>
<dbReference type="EMBL" id="AODF01000007">
    <property type="protein sequence ID" value="EUJ33188.1"/>
    <property type="molecule type" value="Genomic_DNA"/>
</dbReference>
<sequence length="247" mass="28454">MTFKKTDNRKYYNPVRKAVLTHSMIDSGEKVAVGMSGGKDSSTLFYLLDMISKQERLGYSFEIVPIFLDMGMDMDIEPLIRFTKELGYELEIVPTDIATVVFDIRQEKNPCSLCANMRRGYLYGHAKKLGCEKVALGHHLDDAIETYLMNFLIHGRMESFEPISFLTRTEVSIIRPMLYLEEKDIISFAKRENLPVIHNPCPVDKKTRREEMKKLVTTLATSYPDIRQKFLSGMETGKAAQFWTENK</sequence>
<dbReference type="Gene3D" id="3.40.50.620">
    <property type="entry name" value="HUPs"/>
    <property type="match status" value="1"/>
</dbReference>
<dbReference type="SUPFAM" id="SSF52402">
    <property type="entry name" value="Adenine nucleotide alpha hydrolases-like"/>
    <property type="match status" value="1"/>
</dbReference>
<organism evidence="3 4">
    <name type="scientific">Listeria floridensis FSL S10-1187</name>
    <dbReference type="NCBI Taxonomy" id="1265817"/>
    <lineage>
        <taxon>Bacteria</taxon>
        <taxon>Bacillati</taxon>
        <taxon>Bacillota</taxon>
        <taxon>Bacilli</taxon>
        <taxon>Bacillales</taxon>
        <taxon>Listeriaceae</taxon>
        <taxon>Listeria</taxon>
    </lineage>
</organism>
<dbReference type="CDD" id="cd24138">
    <property type="entry name" value="TtcA-like"/>
    <property type="match status" value="1"/>
</dbReference>
<evidence type="ECO:0000259" key="2">
    <source>
        <dbReference type="Pfam" id="PF01171"/>
    </source>
</evidence>
<evidence type="ECO:0000313" key="4">
    <source>
        <dbReference type="Proteomes" id="UP000019249"/>
    </source>
</evidence>
<evidence type="ECO:0000313" key="3">
    <source>
        <dbReference type="EMBL" id="EUJ33188.1"/>
    </source>
</evidence>
<dbReference type="InterPro" id="IPR011063">
    <property type="entry name" value="TilS/TtcA_N"/>
</dbReference>
<feature type="domain" description="tRNA(Ile)-lysidine/2-thiocytidine synthase N-terminal" evidence="2">
    <location>
        <begin position="30"/>
        <end position="210"/>
    </location>
</feature>
<dbReference type="InterPro" id="IPR035107">
    <property type="entry name" value="tRNA_thiolation_TtcA_Ctu1"/>
</dbReference>
<protein>
    <submittedName>
        <fullName evidence="3">PP-loop domain-containing protein</fullName>
    </submittedName>
</protein>